<dbReference type="PANTHER" id="PTHR23501:SF51">
    <property type="entry name" value="MULTIDRUG RESISTANCE PROTEIN B"/>
    <property type="match status" value="1"/>
</dbReference>
<feature type="transmembrane region" description="Helical" evidence="7">
    <location>
        <begin position="151"/>
        <end position="174"/>
    </location>
</feature>
<proteinExistence type="predicted"/>
<evidence type="ECO:0000256" key="6">
    <source>
        <dbReference type="ARBA" id="ARBA00023136"/>
    </source>
</evidence>
<reference evidence="9 10" key="1">
    <citation type="submission" date="2018-01" db="EMBL/GenBank/DDBJ databases">
        <authorList>
            <person name="Clerissi C."/>
        </authorList>
    </citation>
    <scope>NUCLEOTIDE SEQUENCE [LARGE SCALE GENOMIC DNA]</scope>
    <source>
        <strain evidence="9">Cupriavidus taiwanensis STM 6160</strain>
        <plasmid evidence="10">ii</plasmid>
    </source>
</reference>
<feature type="transmembrane region" description="Helical" evidence="7">
    <location>
        <begin position="26"/>
        <end position="45"/>
    </location>
</feature>
<evidence type="ECO:0000313" key="9">
    <source>
        <dbReference type="EMBL" id="SPD59347.1"/>
    </source>
</evidence>
<dbReference type="InterPro" id="IPR011701">
    <property type="entry name" value="MFS"/>
</dbReference>
<keyword evidence="6 7" id="KW-0472">Membrane</keyword>
<dbReference type="EMBL" id="LT984807">
    <property type="protein sequence ID" value="SPD59347.1"/>
    <property type="molecule type" value="Genomic_DNA"/>
</dbReference>
<feature type="domain" description="Major facilitator superfamily (MFS) profile" evidence="8">
    <location>
        <begin position="28"/>
        <end position="524"/>
    </location>
</feature>
<evidence type="ECO:0000256" key="1">
    <source>
        <dbReference type="ARBA" id="ARBA00004651"/>
    </source>
</evidence>
<evidence type="ECO:0000256" key="3">
    <source>
        <dbReference type="ARBA" id="ARBA00022475"/>
    </source>
</evidence>
<feature type="transmembrane region" description="Helical" evidence="7">
    <location>
        <begin position="246"/>
        <end position="264"/>
    </location>
</feature>
<evidence type="ECO:0000256" key="5">
    <source>
        <dbReference type="ARBA" id="ARBA00022989"/>
    </source>
</evidence>
<dbReference type="InterPro" id="IPR020846">
    <property type="entry name" value="MFS_dom"/>
</dbReference>
<dbReference type="GO" id="GO:0022857">
    <property type="term" value="F:transmembrane transporter activity"/>
    <property type="evidence" value="ECO:0007669"/>
    <property type="project" value="InterPro"/>
</dbReference>
<evidence type="ECO:0000256" key="4">
    <source>
        <dbReference type="ARBA" id="ARBA00022692"/>
    </source>
</evidence>
<feature type="transmembrane region" description="Helical" evidence="7">
    <location>
        <begin position="320"/>
        <end position="340"/>
    </location>
</feature>
<gene>
    <name evidence="9" type="primary">emrB</name>
    <name evidence="9" type="ORF">CBM2607_MP10749</name>
</gene>
<evidence type="ECO:0000313" key="10">
    <source>
        <dbReference type="Proteomes" id="UP000255168"/>
    </source>
</evidence>
<geneLocation type="plasmid" evidence="10">
    <name>ii</name>
</geneLocation>
<feature type="transmembrane region" description="Helical" evidence="7">
    <location>
        <begin position="214"/>
        <end position="234"/>
    </location>
</feature>
<sequence>MTTASVSTPAATVATSPDAMSTGAKVLAFGTMCVGMFIALLDIQIVSASLRDIGGALSAGADETVWVQTSYLIAEIIVIPLSGWLSRVMSTRWLFAASAAGFTVTSLLCGVAWDIHSMIVFRALQGFLGGSMIPLVFTTAFAFFAGPQRVIAAATVGGLASLAPTLGPTVGGWITDHFSWHWLFFINLMPGIFVTIAVPLLVKVDRPNWSLVRGADYLGIAMMALFLGCLEYTLEEGPRWDWFDDDVILTTAWIAGVSGVAFIWRTLTYANPIVDLRALKDRNFALGCFFSFVTGIGIFATIYLTPLFLGRVRGFSALDIGLAVFSTGVFQMASIPLYAFLANRVDLRWLMMAGLAMFAVSMWFFAPITHDWGAAQLLLPQALRGMAQQFAVAPTVTLTLGSLPPERLKLASGLFNLMRNLGGAIGIAACATVLNDRGNMHFLREAEHLNIRNEAMGSVLQGLTDQFVAAGHDALDAHTAALKQLWGLAWREAQTQTFGDAFLVILVCFVVATAMVPLMRKVAAPKAPRRMPTDLGAKMKAVLFKPLLCAALIAGGVTLAYAGNERPRDTGVGCARAGNSYCNLQEAGNGRLPYGGTSEARVAE</sequence>
<keyword evidence="5 7" id="KW-1133">Transmembrane helix</keyword>
<dbReference type="InterPro" id="IPR036259">
    <property type="entry name" value="MFS_trans_sf"/>
</dbReference>
<dbReference type="Proteomes" id="UP000255168">
    <property type="component" value="Plasmid II"/>
</dbReference>
<dbReference type="PRINTS" id="PR01036">
    <property type="entry name" value="TCRTETB"/>
</dbReference>
<dbReference type="InterPro" id="IPR004638">
    <property type="entry name" value="EmrB-like"/>
</dbReference>
<feature type="transmembrane region" description="Helical" evidence="7">
    <location>
        <begin position="347"/>
        <end position="366"/>
    </location>
</feature>
<feature type="transmembrane region" description="Helical" evidence="7">
    <location>
        <begin position="180"/>
        <end position="202"/>
    </location>
</feature>
<organism evidence="9 10">
    <name type="scientific">Cupriavidus neocaledonicus</name>
    <dbReference type="NCBI Taxonomy" id="1040979"/>
    <lineage>
        <taxon>Bacteria</taxon>
        <taxon>Pseudomonadati</taxon>
        <taxon>Pseudomonadota</taxon>
        <taxon>Betaproteobacteria</taxon>
        <taxon>Burkholderiales</taxon>
        <taxon>Burkholderiaceae</taxon>
        <taxon>Cupriavidus</taxon>
    </lineage>
</organism>
<keyword evidence="9" id="KW-0614">Plasmid</keyword>
<dbReference type="Pfam" id="PF07690">
    <property type="entry name" value="MFS_1"/>
    <property type="match status" value="1"/>
</dbReference>
<dbReference type="PROSITE" id="PS50850">
    <property type="entry name" value="MFS"/>
    <property type="match status" value="1"/>
</dbReference>
<dbReference type="SUPFAM" id="SSF103473">
    <property type="entry name" value="MFS general substrate transporter"/>
    <property type="match status" value="1"/>
</dbReference>
<keyword evidence="4 7" id="KW-0812">Transmembrane</keyword>
<dbReference type="AlphaFoldDB" id="A0A375HRA9"/>
<dbReference type="Gene3D" id="1.20.1720.10">
    <property type="entry name" value="Multidrug resistance protein D"/>
    <property type="match status" value="1"/>
</dbReference>
<dbReference type="PANTHER" id="PTHR23501">
    <property type="entry name" value="MAJOR FACILITATOR SUPERFAMILY"/>
    <property type="match status" value="1"/>
</dbReference>
<name>A0A375HRA9_9BURK</name>
<feature type="transmembrane region" description="Helical" evidence="7">
    <location>
        <begin position="501"/>
        <end position="520"/>
    </location>
</feature>
<feature type="transmembrane region" description="Helical" evidence="7">
    <location>
        <begin position="119"/>
        <end position="144"/>
    </location>
</feature>
<feature type="transmembrane region" description="Helical" evidence="7">
    <location>
        <begin position="541"/>
        <end position="562"/>
    </location>
</feature>
<dbReference type="GO" id="GO:0005886">
    <property type="term" value="C:plasma membrane"/>
    <property type="evidence" value="ECO:0007669"/>
    <property type="project" value="UniProtKB-SubCell"/>
</dbReference>
<evidence type="ECO:0000256" key="7">
    <source>
        <dbReference type="SAM" id="Phobius"/>
    </source>
</evidence>
<protein>
    <submittedName>
        <fullName evidence="9">Multidrug resistance protein EmrB</fullName>
    </submittedName>
</protein>
<keyword evidence="3" id="KW-1003">Cell membrane</keyword>
<evidence type="ECO:0000256" key="2">
    <source>
        <dbReference type="ARBA" id="ARBA00022448"/>
    </source>
</evidence>
<dbReference type="Gene3D" id="1.20.1250.20">
    <property type="entry name" value="MFS general substrate transporter like domains"/>
    <property type="match status" value="1"/>
</dbReference>
<feature type="transmembrane region" description="Helical" evidence="7">
    <location>
        <begin position="65"/>
        <end position="86"/>
    </location>
</feature>
<keyword evidence="2" id="KW-0813">Transport</keyword>
<evidence type="ECO:0000259" key="8">
    <source>
        <dbReference type="PROSITE" id="PS50850"/>
    </source>
</evidence>
<dbReference type="CDD" id="cd17503">
    <property type="entry name" value="MFS_LmrB_MDR_like"/>
    <property type="match status" value="1"/>
</dbReference>
<feature type="transmembrane region" description="Helical" evidence="7">
    <location>
        <begin position="284"/>
        <end position="308"/>
    </location>
</feature>
<accession>A0A375HRA9</accession>
<comment type="subcellular location">
    <subcellularLocation>
        <location evidence="1">Cell membrane</location>
        <topology evidence="1">Multi-pass membrane protein</topology>
    </subcellularLocation>
</comment>
<feature type="transmembrane region" description="Helical" evidence="7">
    <location>
        <begin position="93"/>
        <end position="113"/>
    </location>
</feature>
<dbReference type="NCBIfam" id="TIGR00711">
    <property type="entry name" value="efflux_EmrB"/>
    <property type="match status" value="1"/>
</dbReference>